<evidence type="ECO:0000313" key="5">
    <source>
        <dbReference type="Proteomes" id="UP000286773"/>
    </source>
</evidence>
<dbReference type="AlphaFoldDB" id="A0A430B2Q9"/>
<dbReference type="Gene3D" id="2.60.40.10">
    <property type="entry name" value="Immunoglobulins"/>
    <property type="match status" value="1"/>
</dbReference>
<dbReference type="InterPro" id="IPR013783">
    <property type="entry name" value="Ig-like_fold"/>
</dbReference>
<feature type="region of interest" description="Disordered" evidence="1">
    <location>
        <begin position="771"/>
        <end position="794"/>
    </location>
</feature>
<feature type="compositionally biased region" description="Low complexity" evidence="1">
    <location>
        <begin position="781"/>
        <end position="794"/>
    </location>
</feature>
<feature type="domain" description="Bacterial Ig" evidence="3">
    <location>
        <begin position="771"/>
        <end position="844"/>
    </location>
</feature>
<organism evidence="4 5">
    <name type="scientific">Vagococcus acidifermentans</name>
    <dbReference type="NCBI Taxonomy" id="564710"/>
    <lineage>
        <taxon>Bacteria</taxon>
        <taxon>Bacillati</taxon>
        <taxon>Bacillota</taxon>
        <taxon>Bacilli</taxon>
        <taxon>Lactobacillales</taxon>
        <taxon>Enterococcaceae</taxon>
        <taxon>Vagococcus</taxon>
    </lineage>
</organism>
<keyword evidence="5" id="KW-1185">Reference proteome</keyword>
<evidence type="ECO:0000256" key="1">
    <source>
        <dbReference type="SAM" id="MobiDB-lite"/>
    </source>
</evidence>
<keyword evidence="2" id="KW-0732">Signal</keyword>
<name>A0A430B2Q9_9ENTE</name>
<dbReference type="OrthoDB" id="2176356at2"/>
<gene>
    <name evidence="4" type="ORF">CBF27_01065</name>
</gene>
<feature type="chain" id="PRO_5019398022" description="Bacterial Ig domain-containing protein" evidence="2">
    <location>
        <begin position="28"/>
        <end position="1024"/>
    </location>
</feature>
<dbReference type="Pfam" id="PF17936">
    <property type="entry name" value="Big_6"/>
    <property type="match status" value="1"/>
</dbReference>
<evidence type="ECO:0000313" key="4">
    <source>
        <dbReference type="EMBL" id="RSU14604.1"/>
    </source>
</evidence>
<sequence length="1024" mass="108526">MKKQTYKAFLGLMVLQLGIFSSVISYAVTTDSTAMSHEQQLDTSLAKSSSLDSEFSSEANTMRSLENDDTSLAGEESVTKESTVAEESTVRKKRAVEGGTIVVSDWAEFVLELANNSSDPIVVETDLTADPTQTADVAENVTREIDFSGHQLLMGQSSINIPITSSIKISNVHYAGSAESAIFTGDGDLTIIGKINALATNGAALVKMVGGSLTVDGAQVSHHSSSDTPAVNVKHFTVTNGSDMYSDSENFYRVMADASSGGSVRIDGGSIVKTESNYGAKNKKDSGGVWLATQKITFDVEGFGTQLLIRGTTYGTGQDSTIKPRESPRVGVDNGMFTLGGPAGEPRGMVLNVKNGAQMDVDAPNGTAIFISSLGSSFNVEANAQLNVSSGEGQGGGTGRSSIRFYDVGNMAFNISGNSKVNIKKDNGIAAAVRMFGGGNKISVTSGSDFIVRNIGDGIPKDNDPRGNSRNYGVHYAHSNLAEVADDAFILSGEDSNVQITADNGAAISAATTGTSTASKINITAGPGTYFIARGKTESVDSGIFNGPDLQFDMESVKYFDFANTRDGGGKIFTSSIDTTTFTSKLSDTAFWKIGTNQMTGQPTAFYPKLDYRFSGKDLVNLDDSTSEEMKQNFGSITEYSRMSANNQPAFIDQLRIPTDADKSVSGHAKVPEAKYEDARNAFADEVKVELAVKDVDGETVYDKIEAVTADIGVYGDDPVLGTFKAETPDDQFLSKGCTVEVLSAIRGEHESTAADFPAAVTTVDVTPPEPAELERSQVAPGTTSISGTGTPGSIVTVTKNGSDTEPSLSSEVAADGKFTIDLPTDKVNGDTLQIHLRDNAGLAAGVIKPPATNNAVGNINPVTQLAYHDAVFAPAVQLTVIGALELVEVPKLFDFGQQKPSLKTTIFKPEKIKGELKIADTRGSEKAEWTLTLQQTKGLTTVGDDKDLSKTVYYQPRGGEAIEIKTTSAAPIERRILTDDGILTISDDWENGTKGGLFLDVPYIDQRVGEYSGELTWTLGNVR</sequence>
<dbReference type="Proteomes" id="UP000286773">
    <property type="component" value="Unassembled WGS sequence"/>
</dbReference>
<proteinExistence type="predicted"/>
<comment type="caution">
    <text evidence="4">The sequence shown here is derived from an EMBL/GenBank/DDBJ whole genome shotgun (WGS) entry which is preliminary data.</text>
</comment>
<feature type="region of interest" description="Disordered" evidence="1">
    <location>
        <begin position="46"/>
        <end position="85"/>
    </location>
</feature>
<evidence type="ECO:0000259" key="3">
    <source>
        <dbReference type="Pfam" id="PF17936"/>
    </source>
</evidence>
<evidence type="ECO:0000256" key="2">
    <source>
        <dbReference type="SAM" id="SignalP"/>
    </source>
</evidence>
<protein>
    <recommendedName>
        <fullName evidence="3">Bacterial Ig domain-containing protein</fullName>
    </recommendedName>
</protein>
<dbReference type="RefSeq" id="WP_126811519.1">
    <property type="nucleotide sequence ID" value="NZ_NGKC01000001.1"/>
</dbReference>
<reference evidence="4 5" key="1">
    <citation type="submission" date="2017-05" db="EMBL/GenBank/DDBJ databases">
        <title>Vagococcus spp. assemblies.</title>
        <authorList>
            <person name="Gulvik C.A."/>
        </authorList>
    </citation>
    <scope>NUCLEOTIDE SEQUENCE [LARGE SCALE GENOMIC DNA]</scope>
    <source>
        <strain evidence="4 5">LMG 24798</strain>
    </source>
</reference>
<dbReference type="EMBL" id="NGKC01000001">
    <property type="protein sequence ID" value="RSU14604.1"/>
    <property type="molecule type" value="Genomic_DNA"/>
</dbReference>
<dbReference type="InterPro" id="IPR041498">
    <property type="entry name" value="Big_6"/>
</dbReference>
<feature type="compositionally biased region" description="Low complexity" evidence="1">
    <location>
        <begin position="46"/>
        <end position="59"/>
    </location>
</feature>
<feature type="signal peptide" evidence="2">
    <location>
        <begin position="1"/>
        <end position="27"/>
    </location>
</feature>
<accession>A0A430B2Q9</accession>